<feature type="region of interest" description="Disordered" evidence="1">
    <location>
        <begin position="58"/>
        <end position="90"/>
    </location>
</feature>
<comment type="caution">
    <text evidence="3">The sequence shown here is derived from an EMBL/GenBank/DDBJ whole genome shotgun (WGS) entry which is preliminary data.</text>
</comment>
<dbReference type="SUPFAM" id="SSF55811">
    <property type="entry name" value="Nudix"/>
    <property type="match status" value="1"/>
</dbReference>
<feature type="compositionally biased region" description="Basic and acidic residues" evidence="1">
    <location>
        <begin position="66"/>
        <end position="77"/>
    </location>
</feature>
<proteinExistence type="predicted"/>
<dbReference type="Gene3D" id="2.60.40.2700">
    <property type="match status" value="1"/>
</dbReference>
<dbReference type="EMBL" id="QGKV02000832">
    <property type="protein sequence ID" value="KAF3546493.1"/>
    <property type="molecule type" value="Genomic_DNA"/>
</dbReference>
<feature type="compositionally biased region" description="Polar residues" evidence="1">
    <location>
        <begin position="80"/>
        <end position="89"/>
    </location>
</feature>
<accession>A0ABQ7C587</accession>
<dbReference type="PANTHER" id="PTHR31149">
    <property type="entry name" value="EXPRESSED PROTEIN"/>
    <property type="match status" value="1"/>
</dbReference>
<dbReference type="Proteomes" id="UP000266723">
    <property type="component" value="Unassembled WGS sequence"/>
</dbReference>
<evidence type="ECO:0000313" key="3">
    <source>
        <dbReference type="EMBL" id="KAF3546493.1"/>
    </source>
</evidence>
<evidence type="ECO:0000256" key="1">
    <source>
        <dbReference type="SAM" id="MobiDB-lite"/>
    </source>
</evidence>
<keyword evidence="4" id="KW-1185">Reference proteome</keyword>
<sequence length="334" mass="37997">MIDNLIPVMMIACKCLVEIVECLLVKGRKGSSWSFPRGKKSKDEEDYACAIREDRIREMSSGTEFTSKDNNNHDPRISKGQASYGSTDHGTNDYRVNEQLMPPMDNVTRNPYQNLPQDTESLRFQNQAQQPKRESFGYPLSSVAGKEMIREREEKAESSSMFDPFNRNEEYASHVYEEGPGIDGFQIIGEAIPGEKVLGCGFPVRGTTLCMFQWVRHLEDGTRQYIDGATHPEYIVTADDVDKLIAVECIPMDDQGRQGELVRLFANDQNKIRCETKRRKQMANDHTDDLDELLDSALDDFKDLNLAQRLLLLSLLPLFLAQKSQTLCLSFGYE</sequence>
<name>A0ABQ7C587_BRACR</name>
<reference evidence="3 4" key="1">
    <citation type="journal article" date="2020" name="BMC Genomics">
        <title>Intraspecific diversification of the crop wild relative Brassica cretica Lam. using demographic model selection.</title>
        <authorList>
            <person name="Kioukis A."/>
            <person name="Michalopoulou V.A."/>
            <person name="Briers L."/>
            <person name="Pirintsos S."/>
            <person name="Studholme D.J."/>
            <person name="Pavlidis P."/>
            <person name="Sarris P.F."/>
        </authorList>
    </citation>
    <scope>NUCLEOTIDE SEQUENCE [LARGE SCALE GENOMIC DNA]</scope>
    <source>
        <strain evidence="4">cv. PFS-1207/04</strain>
    </source>
</reference>
<organism evidence="3 4">
    <name type="scientific">Brassica cretica</name>
    <name type="common">Mustard</name>
    <dbReference type="NCBI Taxonomy" id="69181"/>
    <lineage>
        <taxon>Eukaryota</taxon>
        <taxon>Viridiplantae</taxon>
        <taxon>Streptophyta</taxon>
        <taxon>Embryophyta</taxon>
        <taxon>Tracheophyta</taxon>
        <taxon>Spermatophyta</taxon>
        <taxon>Magnoliopsida</taxon>
        <taxon>eudicotyledons</taxon>
        <taxon>Gunneridae</taxon>
        <taxon>Pentapetalae</taxon>
        <taxon>rosids</taxon>
        <taxon>malvids</taxon>
        <taxon>Brassicales</taxon>
        <taxon>Brassicaceae</taxon>
        <taxon>Brassiceae</taxon>
        <taxon>Brassica</taxon>
    </lineage>
</organism>
<gene>
    <name evidence="3" type="ORF">DY000_02003564</name>
</gene>
<protein>
    <recommendedName>
        <fullName evidence="2">AIR9-like A9 domain-containing protein</fullName>
    </recommendedName>
</protein>
<dbReference type="InterPro" id="IPR056284">
    <property type="entry name" value="AIR9-like_A9"/>
</dbReference>
<dbReference type="Pfam" id="PF23197">
    <property type="entry name" value="IG_AIR9"/>
    <property type="match status" value="1"/>
</dbReference>
<dbReference type="PANTHER" id="PTHR31149:SF7">
    <property type="entry name" value="EXPRESSED PROTEIN"/>
    <property type="match status" value="1"/>
</dbReference>
<dbReference type="InterPro" id="IPR015797">
    <property type="entry name" value="NUDIX_hydrolase-like_dom_sf"/>
</dbReference>
<evidence type="ECO:0000313" key="4">
    <source>
        <dbReference type="Proteomes" id="UP000266723"/>
    </source>
</evidence>
<feature type="domain" description="AIR9-like A9" evidence="2">
    <location>
        <begin position="186"/>
        <end position="262"/>
    </location>
</feature>
<dbReference type="Gene3D" id="3.90.79.10">
    <property type="entry name" value="Nucleoside Triphosphate Pyrophosphohydrolase"/>
    <property type="match status" value="1"/>
</dbReference>
<evidence type="ECO:0000259" key="2">
    <source>
        <dbReference type="Pfam" id="PF23197"/>
    </source>
</evidence>